<feature type="compositionally biased region" description="Polar residues" evidence="1">
    <location>
        <begin position="1"/>
        <end position="11"/>
    </location>
</feature>
<gene>
    <name evidence="2" type="ORF">NW762_010628</name>
</gene>
<protein>
    <submittedName>
        <fullName evidence="2">Uncharacterized protein</fullName>
    </submittedName>
</protein>
<proteinExistence type="predicted"/>
<keyword evidence="3" id="KW-1185">Reference proteome</keyword>
<dbReference type="Proteomes" id="UP001152049">
    <property type="component" value="Unassembled WGS sequence"/>
</dbReference>
<reference evidence="2" key="1">
    <citation type="submission" date="2022-09" db="EMBL/GenBank/DDBJ databases">
        <title>Fusarium specimens isolated from Avocado Roots.</title>
        <authorList>
            <person name="Stajich J."/>
            <person name="Roper C."/>
            <person name="Heimlech-Rivalta G."/>
        </authorList>
    </citation>
    <scope>NUCLEOTIDE SEQUENCE</scope>
    <source>
        <strain evidence="2">CF00136</strain>
    </source>
</reference>
<accession>A0A9W8RTB3</accession>
<dbReference type="AlphaFoldDB" id="A0A9W8RTB3"/>
<name>A0A9W8RTB3_9HYPO</name>
<sequence length="123" mass="13864">MSMAMRSTPSKFNVPETPPTPWSCKYSQQDTEPRGIWVGFTKTIEVPSNGACFDDHDDPHYQCDEDWHDPRDETPCPSPTARIFSPLVEATPTTGETTAQTNVIDDLDVRPQKLCDLIRLARL</sequence>
<organism evidence="2 3">
    <name type="scientific">Fusarium torreyae</name>
    <dbReference type="NCBI Taxonomy" id="1237075"/>
    <lineage>
        <taxon>Eukaryota</taxon>
        <taxon>Fungi</taxon>
        <taxon>Dikarya</taxon>
        <taxon>Ascomycota</taxon>
        <taxon>Pezizomycotina</taxon>
        <taxon>Sordariomycetes</taxon>
        <taxon>Hypocreomycetidae</taxon>
        <taxon>Hypocreales</taxon>
        <taxon>Nectriaceae</taxon>
        <taxon>Fusarium</taxon>
    </lineage>
</organism>
<evidence type="ECO:0000256" key="1">
    <source>
        <dbReference type="SAM" id="MobiDB-lite"/>
    </source>
</evidence>
<evidence type="ECO:0000313" key="2">
    <source>
        <dbReference type="EMBL" id="KAJ4253470.1"/>
    </source>
</evidence>
<comment type="caution">
    <text evidence="2">The sequence shown here is derived from an EMBL/GenBank/DDBJ whole genome shotgun (WGS) entry which is preliminary data.</text>
</comment>
<dbReference type="EMBL" id="JAOQAZ010000024">
    <property type="protein sequence ID" value="KAJ4253470.1"/>
    <property type="molecule type" value="Genomic_DNA"/>
</dbReference>
<feature type="region of interest" description="Disordered" evidence="1">
    <location>
        <begin position="1"/>
        <end position="28"/>
    </location>
</feature>
<evidence type="ECO:0000313" key="3">
    <source>
        <dbReference type="Proteomes" id="UP001152049"/>
    </source>
</evidence>